<comment type="caution">
    <text evidence="1">The sequence shown here is derived from an EMBL/GenBank/DDBJ whole genome shotgun (WGS) entry which is preliminary data.</text>
</comment>
<accession>A0A843SNW8</accession>
<proteinExistence type="predicted"/>
<sequence>MLAAANGLVVHQVGLADGANAQGDQLASIERNALSAAGAGLAEANLFLAMHYDDGSLGPADAGKAMYFAQNFHPDRADPGEAERLAYFKQRLASEGRAATACSTGTGAGTRLINPFSGAQAAN</sequence>
<dbReference type="AlphaFoldDB" id="A0A843SNW8"/>
<dbReference type="EMBL" id="WHUF01000012">
    <property type="protein sequence ID" value="MQA23700.1"/>
    <property type="molecule type" value="Genomic_DNA"/>
</dbReference>
<dbReference type="Proteomes" id="UP000444318">
    <property type="component" value="Unassembled WGS sequence"/>
</dbReference>
<evidence type="ECO:0000313" key="1">
    <source>
        <dbReference type="EMBL" id="MQA23700.1"/>
    </source>
</evidence>
<reference evidence="1 2" key="1">
    <citation type="submission" date="2019-10" db="EMBL/GenBank/DDBJ databases">
        <title>Two novel species isolated from a subtropical stream in China.</title>
        <authorList>
            <person name="Lu H."/>
        </authorList>
    </citation>
    <scope>NUCLEOTIDE SEQUENCE [LARGE SCALE GENOMIC DNA]</scope>
    <source>
        <strain evidence="1 2">FT103W</strain>
    </source>
</reference>
<gene>
    <name evidence="1" type="ORF">GEV01_29675</name>
</gene>
<organism evidence="1 2">
    <name type="scientific">Rugamonas rivuli</name>
    <dbReference type="NCBI Taxonomy" id="2743358"/>
    <lineage>
        <taxon>Bacteria</taxon>
        <taxon>Pseudomonadati</taxon>
        <taxon>Pseudomonadota</taxon>
        <taxon>Betaproteobacteria</taxon>
        <taxon>Burkholderiales</taxon>
        <taxon>Oxalobacteraceae</taxon>
        <taxon>Telluria group</taxon>
        <taxon>Rugamonas</taxon>
    </lineage>
</organism>
<keyword evidence="2" id="KW-1185">Reference proteome</keyword>
<protein>
    <submittedName>
        <fullName evidence="1">Uncharacterized protein</fullName>
    </submittedName>
</protein>
<name>A0A843SNW8_9BURK</name>
<evidence type="ECO:0000313" key="2">
    <source>
        <dbReference type="Proteomes" id="UP000444318"/>
    </source>
</evidence>
<dbReference type="RefSeq" id="WP_152809880.1">
    <property type="nucleotide sequence ID" value="NZ_WHUF01000012.1"/>
</dbReference>